<evidence type="ECO:0000313" key="12">
    <source>
        <dbReference type="EMBL" id="KAH9316426.1"/>
    </source>
</evidence>
<protein>
    <recommendedName>
        <fullName evidence="14">Mitochondrial phosphate carrier protein</fullName>
    </recommendedName>
</protein>
<proteinExistence type="inferred from homology"/>
<dbReference type="InterPro" id="IPR044677">
    <property type="entry name" value="SLC25A3/Pic2/Mir1-like"/>
</dbReference>
<keyword evidence="13" id="KW-1185">Reference proteome</keyword>
<gene>
    <name evidence="12" type="ORF">KI387_025053</name>
</gene>
<evidence type="ECO:0000256" key="2">
    <source>
        <dbReference type="ARBA" id="ARBA00006375"/>
    </source>
</evidence>
<evidence type="ECO:0000256" key="1">
    <source>
        <dbReference type="ARBA" id="ARBA00004448"/>
    </source>
</evidence>
<keyword evidence="9 10" id="KW-0472">Membrane</keyword>
<evidence type="ECO:0000256" key="3">
    <source>
        <dbReference type="ARBA" id="ARBA00022448"/>
    </source>
</evidence>
<keyword evidence="8" id="KW-0496">Mitochondrion</keyword>
<feature type="repeat" description="Solcar" evidence="10">
    <location>
        <begin position="117"/>
        <end position="186"/>
    </location>
</feature>
<dbReference type="PANTHER" id="PTHR45671:SF4">
    <property type="entry name" value="MITOCHONDRIAL PHOSPHATE CARRIER PROTEIN 1, MITOCHONDRIAL"/>
    <property type="match status" value="1"/>
</dbReference>
<organism evidence="12 13">
    <name type="scientific">Taxus chinensis</name>
    <name type="common">Chinese yew</name>
    <name type="synonym">Taxus wallichiana var. chinensis</name>
    <dbReference type="NCBI Taxonomy" id="29808"/>
    <lineage>
        <taxon>Eukaryota</taxon>
        <taxon>Viridiplantae</taxon>
        <taxon>Streptophyta</taxon>
        <taxon>Embryophyta</taxon>
        <taxon>Tracheophyta</taxon>
        <taxon>Spermatophyta</taxon>
        <taxon>Pinopsida</taxon>
        <taxon>Pinidae</taxon>
        <taxon>Conifers II</taxon>
        <taxon>Cupressales</taxon>
        <taxon>Taxaceae</taxon>
        <taxon>Taxus</taxon>
    </lineage>
</organism>
<sequence length="186" mass="20318">MIYDFIYGSEAEAIRLFSAKYYAACAGGGMLSAGASHLLITPLDVLKVNMQVDPAKYRNIWSGFGVILREQGPAGLWKGWSGKLFGYGVQGGCRFGLYEYFKKVYSDAAGQNNLKHHKTPIYLAGSASAQIVADLALCPFEAVKVQVQTQPKFAKGLLDGFPKLYSTEGLSGFYKGIVPLWCRNLP</sequence>
<evidence type="ECO:0000256" key="9">
    <source>
        <dbReference type="ARBA" id="ARBA00023136"/>
    </source>
</evidence>
<name>A0AA38G4U4_TAXCH</name>
<evidence type="ECO:0000256" key="6">
    <source>
        <dbReference type="ARBA" id="ARBA00022792"/>
    </source>
</evidence>
<evidence type="ECO:0000256" key="8">
    <source>
        <dbReference type="ARBA" id="ARBA00023128"/>
    </source>
</evidence>
<dbReference type="GO" id="GO:0005315">
    <property type="term" value="F:phosphate transmembrane transporter activity"/>
    <property type="evidence" value="ECO:0007669"/>
    <property type="project" value="InterPro"/>
</dbReference>
<keyword evidence="3 11" id="KW-0813">Transport</keyword>
<dbReference type="InterPro" id="IPR023395">
    <property type="entry name" value="MCP_dom_sf"/>
</dbReference>
<evidence type="ECO:0000256" key="5">
    <source>
        <dbReference type="ARBA" id="ARBA00022737"/>
    </source>
</evidence>
<comment type="caution">
    <text evidence="12">The sequence shown here is derived from an EMBL/GenBank/DDBJ whole genome shotgun (WGS) entry which is preliminary data.</text>
</comment>
<dbReference type="Proteomes" id="UP000824469">
    <property type="component" value="Unassembled WGS sequence"/>
</dbReference>
<accession>A0AA38G4U4</accession>
<evidence type="ECO:0000256" key="4">
    <source>
        <dbReference type="ARBA" id="ARBA00022692"/>
    </source>
</evidence>
<evidence type="ECO:0000313" key="13">
    <source>
        <dbReference type="Proteomes" id="UP000824469"/>
    </source>
</evidence>
<keyword evidence="5" id="KW-0677">Repeat</keyword>
<reference evidence="12 13" key="1">
    <citation type="journal article" date="2021" name="Nat. Plants">
        <title>The Taxus genome provides insights into paclitaxel biosynthesis.</title>
        <authorList>
            <person name="Xiong X."/>
            <person name="Gou J."/>
            <person name="Liao Q."/>
            <person name="Li Y."/>
            <person name="Zhou Q."/>
            <person name="Bi G."/>
            <person name="Li C."/>
            <person name="Du R."/>
            <person name="Wang X."/>
            <person name="Sun T."/>
            <person name="Guo L."/>
            <person name="Liang H."/>
            <person name="Lu P."/>
            <person name="Wu Y."/>
            <person name="Zhang Z."/>
            <person name="Ro D.K."/>
            <person name="Shang Y."/>
            <person name="Huang S."/>
            <person name="Yan J."/>
        </authorList>
    </citation>
    <scope>NUCLEOTIDE SEQUENCE [LARGE SCALE GENOMIC DNA]</scope>
    <source>
        <strain evidence="12">Ta-2019</strain>
    </source>
</reference>
<dbReference type="Gene3D" id="1.50.40.10">
    <property type="entry name" value="Mitochondrial carrier domain"/>
    <property type="match status" value="1"/>
</dbReference>
<dbReference type="InterPro" id="IPR018108">
    <property type="entry name" value="MCP_transmembrane"/>
</dbReference>
<dbReference type="AlphaFoldDB" id="A0AA38G4U4"/>
<evidence type="ECO:0008006" key="14">
    <source>
        <dbReference type="Google" id="ProtNLM"/>
    </source>
</evidence>
<dbReference type="PANTHER" id="PTHR45671">
    <property type="entry name" value="SOLUTE CARRIER FAMILY 25 (MITOCHONDRIAL CARRIER PHOSPHATE CARRIER), MEMBER 3, LIKE-RELATED-RELATED"/>
    <property type="match status" value="1"/>
</dbReference>
<keyword evidence="6" id="KW-0999">Mitochondrion inner membrane</keyword>
<feature type="repeat" description="Solcar" evidence="10">
    <location>
        <begin position="20"/>
        <end position="104"/>
    </location>
</feature>
<keyword evidence="4 10" id="KW-0812">Transmembrane</keyword>
<dbReference type="SUPFAM" id="SSF103506">
    <property type="entry name" value="Mitochondrial carrier"/>
    <property type="match status" value="1"/>
</dbReference>
<keyword evidence="7" id="KW-1133">Transmembrane helix</keyword>
<dbReference type="OMA" id="WHIWHAP"/>
<dbReference type="Pfam" id="PF00153">
    <property type="entry name" value="Mito_carr"/>
    <property type="match status" value="2"/>
</dbReference>
<feature type="non-terminal residue" evidence="12">
    <location>
        <position position="186"/>
    </location>
</feature>
<evidence type="ECO:0000256" key="11">
    <source>
        <dbReference type="RuleBase" id="RU000488"/>
    </source>
</evidence>
<dbReference type="EMBL" id="JAHRHJ020000005">
    <property type="protein sequence ID" value="KAH9316426.1"/>
    <property type="molecule type" value="Genomic_DNA"/>
</dbReference>
<comment type="subcellular location">
    <subcellularLocation>
        <location evidence="1">Mitochondrion inner membrane</location>
        <topology evidence="1">Multi-pass membrane protein</topology>
    </subcellularLocation>
</comment>
<dbReference type="PROSITE" id="PS50920">
    <property type="entry name" value="SOLCAR"/>
    <property type="match status" value="2"/>
</dbReference>
<comment type="similarity">
    <text evidence="2 11">Belongs to the mitochondrial carrier (TC 2.A.29) family.</text>
</comment>
<evidence type="ECO:0000256" key="7">
    <source>
        <dbReference type="ARBA" id="ARBA00022989"/>
    </source>
</evidence>
<dbReference type="GO" id="GO:0005743">
    <property type="term" value="C:mitochondrial inner membrane"/>
    <property type="evidence" value="ECO:0007669"/>
    <property type="project" value="UniProtKB-SubCell"/>
</dbReference>
<dbReference type="GO" id="GO:1990547">
    <property type="term" value="P:mitochondrial phosphate ion transmembrane transport"/>
    <property type="evidence" value="ECO:0007669"/>
    <property type="project" value="InterPro"/>
</dbReference>
<evidence type="ECO:0000256" key="10">
    <source>
        <dbReference type="PROSITE-ProRule" id="PRU00282"/>
    </source>
</evidence>